<evidence type="ECO:0000256" key="3">
    <source>
        <dbReference type="ARBA" id="ARBA00022692"/>
    </source>
</evidence>
<proteinExistence type="predicted"/>
<keyword evidence="8" id="KW-1185">Reference proteome</keyword>
<dbReference type="RefSeq" id="WP_111897651.1">
    <property type="nucleotide sequence ID" value="NZ_CP033459.1"/>
</dbReference>
<evidence type="ECO:0000313" key="7">
    <source>
        <dbReference type="EMBL" id="QFQ13422.1"/>
    </source>
</evidence>
<feature type="transmembrane region" description="Helical" evidence="6">
    <location>
        <begin position="433"/>
        <end position="454"/>
    </location>
</feature>
<evidence type="ECO:0000256" key="5">
    <source>
        <dbReference type="ARBA" id="ARBA00023136"/>
    </source>
</evidence>
<feature type="transmembrane region" description="Helical" evidence="6">
    <location>
        <begin position="251"/>
        <end position="270"/>
    </location>
</feature>
<sequence length="506" mass="56860">MSANSRIARNTLYLYLRMFVLLIIGLYTSRAIFNALGDADYGTNNVVTGFITLFTFLHATMTGATSRYITFHLGKGDTERLRDVFSMATKIHVYIALVIVLLAETVGLWYVCTKMVIPDGRMTAALVIYQLSIATTFLLIISYPYDAAIIAAEKMGAFAYISLFDAGMRLAMAIILPFVTCDRLIFMGVWLFLLQVADRIIYIVYCRSKLPFARYRHTRDRKLFREMFAFAGWNTIGTATIPLYAQGINLVLNFFCGVTVNAARAIAVQVETYVSMFVRNVQTAINPQITKSYASGNNERMYTLAYASSKYSFFILWIIALPLMIEAPYVLELWLGRYPDHSVSFLRIILIISLFDATTTPIITMALAHGDIRNYQIVTGGTLLLGFPLTIAALKLTGSPEAVFWAQLAVFLIAIGVRLVMLRRMMPINIKDYLLSVYGRILPIAVLSPILPILVHNTISTPLLRFLLTCVISTCVVIALVYALGMTYRERSYAVEKIRSKFVLLK</sequence>
<feature type="transmembrane region" description="Helical" evidence="6">
    <location>
        <begin position="375"/>
        <end position="396"/>
    </location>
</feature>
<feature type="transmembrane region" description="Helical" evidence="6">
    <location>
        <begin position="311"/>
        <end position="331"/>
    </location>
</feature>
<dbReference type="InterPro" id="IPR050833">
    <property type="entry name" value="Poly_Biosynth_Transport"/>
</dbReference>
<evidence type="ECO:0000256" key="6">
    <source>
        <dbReference type="SAM" id="Phobius"/>
    </source>
</evidence>
<evidence type="ECO:0000256" key="1">
    <source>
        <dbReference type="ARBA" id="ARBA00004651"/>
    </source>
</evidence>
<accession>A0A5P8E902</accession>
<dbReference type="Proteomes" id="UP000249375">
    <property type="component" value="Chromosome"/>
</dbReference>
<protein>
    <submittedName>
        <fullName evidence="7">Lipopolysaccharide biosynthesis protein</fullName>
    </submittedName>
</protein>
<dbReference type="OrthoDB" id="5365632at2"/>
<feature type="transmembrane region" description="Helical" evidence="6">
    <location>
        <begin position="343"/>
        <end position="368"/>
    </location>
</feature>
<feature type="transmembrane region" description="Helical" evidence="6">
    <location>
        <begin position="466"/>
        <end position="484"/>
    </location>
</feature>
<feature type="transmembrane region" description="Helical" evidence="6">
    <location>
        <begin position="45"/>
        <end position="70"/>
    </location>
</feature>
<feature type="transmembrane region" description="Helical" evidence="6">
    <location>
        <begin position="227"/>
        <end position="245"/>
    </location>
</feature>
<evidence type="ECO:0000313" key="8">
    <source>
        <dbReference type="Proteomes" id="UP000249375"/>
    </source>
</evidence>
<feature type="transmembrane region" description="Helical" evidence="6">
    <location>
        <begin position="402"/>
        <end position="421"/>
    </location>
</feature>
<feature type="transmembrane region" description="Helical" evidence="6">
    <location>
        <begin position="157"/>
        <end position="179"/>
    </location>
</feature>
<dbReference type="KEGG" id="alq:C7Y71_010590"/>
<dbReference type="EMBL" id="CP033459">
    <property type="protein sequence ID" value="QFQ13422.1"/>
    <property type="molecule type" value="Genomic_DNA"/>
</dbReference>
<dbReference type="GO" id="GO:0005886">
    <property type="term" value="C:plasma membrane"/>
    <property type="evidence" value="ECO:0007669"/>
    <property type="project" value="UniProtKB-SubCell"/>
</dbReference>
<keyword evidence="4 6" id="KW-1133">Transmembrane helix</keyword>
<keyword evidence="5 6" id="KW-0472">Membrane</keyword>
<reference evidence="7 8" key="1">
    <citation type="submission" date="2018-11" db="EMBL/GenBank/DDBJ databases">
        <authorList>
            <person name="Na S.W."/>
            <person name="Baik M."/>
        </authorList>
    </citation>
    <scope>NUCLEOTIDE SEQUENCE [LARGE SCALE GENOMIC DNA]</scope>
    <source>
        <strain evidence="7 8">E39</strain>
    </source>
</reference>
<keyword evidence="3 6" id="KW-0812">Transmembrane</keyword>
<dbReference type="AlphaFoldDB" id="A0A5P8E902"/>
<feature type="transmembrane region" description="Helical" evidence="6">
    <location>
        <begin position="12"/>
        <end position="33"/>
    </location>
</feature>
<gene>
    <name evidence="7" type="ORF">C7Y71_010590</name>
</gene>
<dbReference type="PANTHER" id="PTHR30250:SF26">
    <property type="entry name" value="PSMA PROTEIN"/>
    <property type="match status" value="1"/>
</dbReference>
<keyword evidence="2" id="KW-1003">Cell membrane</keyword>
<feature type="transmembrane region" description="Helical" evidence="6">
    <location>
        <begin position="185"/>
        <end position="206"/>
    </location>
</feature>
<evidence type="ECO:0000256" key="4">
    <source>
        <dbReference type="ARBA" id="ARBA00022989"/>
    </source>
</evidence>
<feature type="transmembrane region" description="Helical" evidence="6">
    <location>
        <begin position="123"/>
        <end position="145"/>
    </location>
</feature>
<evidence type="ECO:0000256" key="2">
    <source>
        <dbReference type="ARBA" id="ARBA00022475"/>
    </source>
</evidence>
<name>A0A5P8E902_9BACT</name>
<organism evidence="7 8">
    <name type="scientific">Pseudoprevotella muciniphila</name>
    <dbReference type="NCBI Taxonomy" id="2133944"/>
    <lineage>
        <taxon>Bacteria</taxon>
        <taxon>Pseudomonadati</taxon>
        <taxon>Bacteroidota</taxon>
        <taxon>Bacteroidia</taxon>
        <taxon>Bacteroidales</taxon>
        <taxon>Prevotellaceae</taxon>
        <taxon>Pseudoprevotella</taxon>
    </lineage>
</organism>
<comment type="subcellular location">
    <subcellularLocation>
        <location evidence="1">Cell membrane</location>
        <topology evidence="1">Multi-pass membrane protein</topology>
    </subcellularLocation>
</comment>
<feature type="transmembrane region" description="Helical" evidence="6">
    <location>
        <begin position="91"/>
        <end position="111"/>
    </location>
</feature>
<dbReference type="PANTHER" id="PTHR30250">
    <property type="entry name" value="PST FAMILY PREDICTED COLANIC ACID TRANSPORTER"/>
    <property type="match status" value="1"/>
</dbReference>